<evidence type="ECO:0000256" key="1">
    <source>
        <dbReference type="SAM" id="MobiDB-lite"/>
    </source>
</evidence>
<evidence type="ECO:0000313" key="3">
    <source>
        <dbReference type="EMBL" id="MCP2332121.1"/>
    </source>
</evidence>
<feature type="region of interest" description="Disordered" evidence="1">
    <location>
        <begin position="44"/>
        <end position="67"/>
    </location>
</feature>
<protein>
    <recommendedName>
        <fullName evidence="5">DUF2613 family protein</fullName>
    </recommendedName>
</protein>
<keyword evidence="2" id="KW-0812">Transmembrane</keyword>
<evidence type="ECO:0008006" key="5">
    <source>
        <dbReference type="Google" id="ProtNLM"/>
    </source>
</evidence>
<sequence>MGLRFYVISAAALITSAVVGILLGAVVTTLHSDVTRIETSVITPAADHDVPSQENAPEPRLATVPER</sequence>
<keyword evidence="2" id="KW-1133">Transmembrane helix</keyword>
<keyword evidence="2" id="KW-0472">Membrane</keyword>
<name>A0ABT1JHX9_ACTCY</name>
<proteinExistence type="predicted"/>
<accession>A0ABT1JHX9</accession>
<dbReference type="Proteomes" id="UP000791080">
    <property type="component" value="Unassembled WGS sequence"/>
</dbReference>
<gene>
    <name evidence="3" type="ORF">G443_002391</name>
</gene>
<keyword evidence="4" id="KW-1185">Reference proteome</keyword>
<evidence type="ECO:0000256" key="2">
    <source>
        <dbReference type="SAM" id="Phobius"/>
    </source>
</evidence>
<dbReference type="RefSeq" id="WP_026417182.1">
    <property type="nucleotide sequence ID" value="NZ_AUBJ02000001.1"/>
</dbReference>
<feature type="transmembrane region" description="Helical" evidence="2">
    <location>
        <begin position="6"/>
        <end position="27"/>
    </location>
</feature>
<evidence type="ECO:0000313" key="4">
    <source>
        <dbReference type="Proteomes" id="UP000791080"/>
    </source>
</evidence>
<reference evidence="3 4" key="1">
    <citation type="submission" date="2022-06" db="EMBL/GenBank/DDBJ databases">
        <title>Genomic Encyclopedia of Type Strains, Phase I: the one thousand microbial genomes (KMG-I) project.</title>
        <authorList>
            <person name="Kyrpides N."/>
        </authorList>
    </citation>
    <scope>NUCLEOTIDE SEQUENCE [LARGE SCALE GENOMIC DNA]</scope>
    <source>
        <strain evidence="3 4">DSM 43889</strain>
    </source>
</reference>
<dbReference type="EMBL" id="AUBJ02000001">
    <property type="protein sequence ID" value="MCP2332121.1"/>
    <property type="molecule type" value="Genomic_DNA"/>
</dbReference>
<comment type="caution">
    <text evidence="3">The sequence shown here is derived from an EMBL/GenBank/DDBJ whole genome shotgun (WGS) entry which is preliminary data.</text>
</comment>
<organism evidence="3 4">
    <name type="scientific">Actinoalloteichus caeruleus DSM 43889</name>
    <dbReference type="NCBI Taxonomy" id="1120930"/>
    <lineage>
        <taxon>Bacteria</taxon>
        <taxon>Bacillati</taxon>
        <taxon>Actinomycetota</taxon>
        <taxon>Actinomycetes</taxon>
        <taxon>Pseudonocardiales</taxon>
        <taxon>Pseudonocardiaceae</taxon>
        <taxon>Actinoalloteichus</taxon>
        <taxon>Actinoalloteichus cyanogriseus</taxon>
    </lineage>
</organism>